<comment type="function">
    <text evidence="4">Catalyzes the formation of N(4)-acetylcytidine (ac(4)C) at the wobble position of elongator tRNA(Met), using acetate and ATP as substrates. First activates an acetate ion to form acetyladenylate (Ac-AMP) and then transfers the acetyl group to tRNA to form ac(4)C34.</text>
</comment>
<evidence type="ECO:0000256" key="2">
    <source>
        <dbReference type="ARBA" id="ARBA00022694"/>
    </source>
</evidence>
<dbReference type="Proteomes" id="UP001522905">
    <property type="component" value="Unassembled WGS sequence"/>
</dbReference>
<keyword evidence="2 4" id="KW-0819">tRNA processing</keyword>
<protein>
    <recommendedName>
        <fullName evidence="4">tRNA(Met) cytidine acetate ligase</fullName>
        <ecNumber evidence="4">6.3.4.-</ecNumber>
    </recommendedName>
</protein>
<feature type="binding site" evidence="4">
    <location>
        <begin position="8"/>
        <end position="21"/>
    </location>
    <ligand>
        <name>ATP</name>
        <dbReference type="ChEBI" id="CHEBI:30616"/>
    </ligand>
</feature>
<evidence type="ECO:0000313" key="6">
    <source>
        <dbReference type="Proteomes" id="UP001522905"/>
    </source>
</evidence>
<comment type="caution">
    <text evidence="4">Lacks conserved residue(s) required for the propagation of feature annotation.</text>
</comment>
<sequence>MLKAVGIISEYNPFHNGHLYQLKEAKRLTGADLVVVIMSGNWVQRGEPALVDKWTRTDIAIRNGADLIIELPFQCAVQPADLFAKYAVNILGNLKCSYLSFGCENNQINFNELSHFKKIKQDIKSYLDANTPYSAAIRDYVYSKTGKRISSPNDVLGMNYAISNSALECPMKLYPVKRLGANHHDSDLNYKADISSASAIRSAILKHDNDFSKFLPNYNIHFDEIITWNAFFPYLKYMISMSSTNELSQIYQMNEGLEFKLKKEINASNSFEEFISKIKSKRYTYARLKRLCCYILLNYQNDAIFEYIRVLGFNNLGKSYLKQVKKSIDIPIISRVNKSNLNNELRYEYRAGFMTGIITNENEDLYRFPLIYK</sequence>
<comment type="subcellular location">
    <subcellularLocation>
        <location evidence="4">Cytoplasm</location>
    </subcellularLocation>
</comment>
<dbReference type="InterPro" id="IPR008513">
    <property type="entry name" value="tRNA(Met)_cyd_acetate_ligase"/>
</dbReference>
<dbReference type="EMBL" id="JAJIAO010000001">
    <property type="protein sequence ID" value="MCK8624217.1"/>
    <property type="molecule type" value="Genomic_DNA"/>
</dbReference>
<gene>
    <name evidence="4" type="primary">tmcAL</name>
    <name evidence="5" type="ORF">LNP07_01585</name>
</gene>
<keyword evidence="4" id="KW-0820">tRNA-binding</keyword>
<keyword evidence="6" id="KW-1185">Reference proteome</keyword>
<dbReference type="NCBIfam" id="NF010191">
    <property type="entry name" value="PRK13670.1"/>
    <property type="match status" value="1"/>
</dbReference>
<evidence type="ECO:0000313" key="5">
    <source>
        <dbReference type="EMBL" id="MCK8624217.1"/>
    </source>
</evidence>
<name>A0ABT0I056_9LACO</name>
<reference evidence="5 6" key="1">
    <citation type="submission" date="2021-11" db="EMBL/GenBank/DDBJ databases">
        <title>Comparative genomics of bee honey and flower isolates.</title>
        <authorList>
            <person name="Bechtner J.D."/>
            <person name="Gallus M.K."/>
            <person name="Ehrmann M."/>
        </authorList>
    </citation>
    <scope>NUCLEOTIDE SEQUENCE [LARGE SCALE GENOMIC DNA]</scope>
    <source>
        <strain evidence="5 6">M161</strain>
    </source>
</reference>
<dbReference type="InterPro" id="IPR014729">
    <property type="entry name" value="Rossmann-like_a/b/a_fold"/>
</dbReference>
<dbReference type="PANTHER" id="PTHR37825:SF1">
    <property type="entry name" value="TRNA(MET) CYTIDINE ACETATE LIGASE"/>
    <property type="match status" value="1"/>
</dbReference>
<organism evidence="5 6">
    <name type="scientific">Apilactobacillus xinyiensis</name>
    <dbReference type="NCBI Taxonomy" id="2841032"/>
    <lineage>
        <taxon>Bacteria</taxon>
        <taxon>Bacillati</taxon>
        <taxon>Bacillota</taxon>
        <taxon>Bacilli</taxon>
        <taxon>Lactobacillales</taxon>
        <taxon>Lactobacillaceae</taxon>
        <taxon>Apilactobacillus</taxon>
    </lineage>
</organism>
<dbReference type="SUPFAM" id="SSF52374">
    <property type="entry name" value="Nucleotidylyl transferase"/>
    <property type="match status" value="1"/>
</dbReference>
<dbReference type="RefSeq" id="WP_248601452.1">
    <property type="nucleotide sequence ID" value="NZ_JAJIAO010000001.1"/>
</dbReference>
<evidence type="ECO:0000256" key="3">
    <source>
        <dbReference type="ARBA" id="ARBA00022884"/>
    </source>
</evidence>
<dbReference type="InterPro" id="IPR004821">
    <property type="entry name" value="Cyt_trans-like"/>
</dbReference>
<dbReference type="EC" id="6.3.4.-" evidence="4"/>
<dbReference type="NCBIfam" id="TIGR00125">
    <property type="entry name" value="cyt_tran_rel"/>
    <property type="match status" value="1"/>
</dbReference>
<proteinExistence type="inferred from homology"/>
<feature type="binding site" evidence="4">
    <location>
        <position position="153"/>
    </location>
    <ligand>
        <name>ATP</name>
        <dbReference type="ChEBI" id="CHEBI:30616"/>
    </ligand>
</feature>
<dbReference type="Pfam" id="PF05636">
    <property type="entry name" value="HIGH_NTase1"/>
    <property type="match status" value="1"/>
</dbReference>
<dbReference type="PANTHER" id="PTHR37825">
    <property type="entry name" value="TRNA(MET) CYTIDINE ACETATE LIGASE"/>
    <property type="match status" value="1"/>
</dbReference>
<comment type="caution">
    <text evidence="5">The sequence shown here is derived from an EMBL/GenBank/DDBJ whole genome shotgun (WGS) entry which is preliminary data.</text>
</comment>
<feature type="binding site" evidence="4">
    <location>
        <position position="102"/>
    </location>
    <ligand>
        <name>ATP</name>
        <dbReference type="ChEBI" id="CHEBI:30616"/>
    </ligand>
</feature>
<accession>A0ABT0I056</accession>
<keyword evidence="4" id="KW-0547">Nucleotide-binding</keyword>
<comment type="similarity">
    <text evidence="4">Belongs to the TmcAL family.</text>
</comment>
<evidence type="ECO:0000256" key="1">
    <source>
        <dbReference type="ARBA" id="ARBA00022598"/>
    </source>
</evidence>
<keyword evidence="3 4" id="KW-0694">RNA-binding</keyword>
<dbReference type="HAMAP" id="MF_01539">
    <property type="entry name" value="TmcAL"/>
    <property type="match status" value="1"/>
</dbReference>
<dbReference type="Gene3D" id="3.40.50.620">
    <property type="entry name" value="HUPs"/>
    <property type="match status" value="1"/>
</dbReference>
<comment type="catalytic activity">
    <reaction evidence="4">
        <text>cytidine(34) in elongator tRNA(Met) + acetate + ATP = N(4)-acetylcytidine(34) in elongator tRNA(Met) + AMP + diphosphate</text>
        <dbReference type="Rhea" id="RHEA:58144"/>
        <dbReference type="Rhea" id="RHEA-COMP:10693"/>
        <dbReference type="Rhea" id="RHEA-COMP:10694"/>
        <dbReference type="ChEBI" id="CHEBI:30089"/>
        <dbReference type="ChEBI" id="CHEBI:30616"/>
        <dbReference type="ChEBI" id="CHEBI:33019"/>
        <dbReference type="ChEBI" id="CHEBI:74900"/>
        <dbReference type="ChEBI" id="CHEBI:82748"/>
        <dbReference type="ChEBI" id="CHEBI:456215"/>
    </reaction>
</comment>
<keyword evidence="4" id="KW-0067">ATP-binding</keyword>
<feature type="binding site" evidence="4">
    <location>
        <position position="178"/>
    </location>
    <ligand>
        <name>ATP</name>
        <dbReference type="ChEBI" id="CHEBI:30616"/>
    </ligand>
</feature>
<keyword evidence="4" id="KW-0963">Cytoplasm</keyword>
<evidence type="ECO:0000256" key="4">
    <source>
        <dbReference type="HAMAP-Rule" id="MF_01539"/>
    </source>
</evidence>
<keyword evidence="1 4" id="KW-0436">Ligase</keyword>